<feature type="transmembrane region" description="Helical" evidence="19">
    <location>
        <begin position="141"/>
        <end position="164"/>
    </location>
</feature>
<comment type="pathway">
    <text evidence="3 18">Phospholipid metabolism; CDP-diacylglycerol biosynthesis; CDP-diacylglycerol from sn-glycerol 3-phosphate: step 3/3.</text>
</comment>
<feature type="transmembrane region" description="Helical" evidence="19">
    <location>
        <begin position="230"/>
        <end position="248"/>
    </location>
</feature>
<evidence type="ECO:0000256" key="10">
    <source>
        <dbReference type="ARBA" id="ARBA00022679"/>
    </source>
</evidence>
<dbReference type="OrthoDB" id="9799199at2"/>
<evidence type="ECO:0000313" key="21">
    <source>
        <dbReference type="Proteomes" id="UP000238701"/>
    </source>
</evidence>
<evidence type="ECO:0000256" key="1">
    <source>
        <dbReference type="ARBA" id="ARBA00001698"/>
    </source>
</evidence>
<feature type="transmembrane region" description="Helical" evidence="19">
    <location>
        <begin position="185"/>
        <end position="205"/>
    </location>
</feature>
<evidence type="ECO:0000256" key="13">
    <source>
        <dbReference type="ARBA" id="ARBA00022989"/>
    </source>
</evidence>
<evidence type="ECO:0000256" key="17">
    <source>
        <dbReference type="ARBA" id="ARBA00023264"/>
    </source>
</evidence>
<keyword evidence="11 18" id="KW-0812">Transmembrane</keyword>
<keyword evidence="13 19" id="KW-1133">Transmembrane helix</keyword>
<name>A0A2U3KU09_9BACT</name>
<dbReference type="PANTHER" id="PTHR46382">
    <property type="entry name" value="PHOSPHATIDATE CYTIDYLYLTRANSFERASE"/>
    <property type="match status" value="1"/>
</dbReference>
<dbReference type="UniPathway" id="UPA00557">
    <property type="reaction ID" value="UER00614"/>
</dbReference>
<dbReference type="GO" id="GO:0005886">
    <property type="term" value="C:plasma membrane"/>
    <property type="evidence" value="ECO:0007669"/>
    <property type="project" value="UniProtKB-SubCell"/>
</dbReference>
<feature type="transmembrane region" description="Helical" evidence="19">
    <location>
        <begin position="27"/>
        <end position="43"/>
    </location>
</feature>
<dbReference type="AlphaFoldDB" id="A0A2U3KU09"/>
<accession>A0A2U3KU09</accession>
<dbReference type="PANTHER" id="PTHR46382:SF1">
    <property type="entry name" value="PHOSPHATIDATE CYTIDYLYLTRANSFERASE"/>
    <property type="match status" value="1"/>
</dbReference>
<dbReference type="Proteomes" id="UP000238701">
    <property type="component" value="Unassembled WGS sequence"/>
</dbReference>
<comment type="subcellular location">
    <subcellularLocation>
        <location evidence="2">Cell membrane</location>
        <topology evidence="2">Multi-pass membrane protein</topology>
    </subcellularLocation>
</comment>
<dbReference type="PROSITE" id="PS01315">
    <property type="entry name" value="CDS"/>
    <property type="match status" value="1"/>
</dbReference>
<evidence type="ECO:0000256" key="5">
    <source>
        <dbReference type="ARBA" id="ARBA00010185"/>
    </source>
</evidence>
<evidence type="ECO:0000256" key="15">
    <source>
        <dbReference type="ARBA" id="ARBA00023136"/>
    </source>
</evidence>
<dbReference type="GO" id="GO:0004605">
    <property type="term" value="F:phosphatidate cytidylyltransferase activity"/>
    <property type="evidence" value="ECO:0007669"/>
    <property type="project" value="UniProtKB-EC"/>
</dbReference>
<evidence type="ECO:0000256" key="18">
    <source>
        <dbReference type="RuleBase" id="RU003938"/>
    </source>
</evidence>
<dbReference type="InterPro" id="IPR000374">
    <property type="entry name" value="PC_trans"/>
</dbReference>
<evidence type="ECO:0000256" key="4">
    <source>
        <dbReference type="ARBA" id="ARBA00005189"/>
    </source>
</evidence>
<keyword evidence="10 18" id="KW-0808">Transferase</keyword>
<evidence type="ECO:0000256" key="6">
    <source>
        <dbReference type="ARBA" id="ARBA00012487"/>
    </source>
</evidence>
<dbReference type="EMBL" id="OMOD01000142">
    <property type="protein sequence ID" value="SPF43132.1"/>
    <property type="molecule type" value="Genomic_DNA"/>
</dbReference>
<keyword evidence="15 19" id="KW-0472">Membrane</keyword>
<organism evidence="20 21">
    <name type="scientific">Candidatus Sulfotelmatobacter kueseliae</name>
    <dbReference type="NCBI Taxonomy" id="2042962"/>
    <lineage>
        <taxon>Bacteria</taxon>
        <taxon>Pseudomonadati</taxon>
        <taxon>Acidobacteriota</taxon>
        <taxon>Terriglobia</taxon>
        <taxon>Terriglobales</taxon>
        <taxon>Candidatus Korobacteraceae</taxon>
        <taxon>Candidatus Sulfotelmatobacter</taxon>
    </lineage>
</organism>
<evidence type="ECO:0000256" key="3">
    <source>
        <dbReference type="ARBA" id="ARBA00005119"/>
    </source>
</evidence>
<evidence type="ECO:0000256" key="8">
    <source>
        <dbReference type="ARBA" id="ARBA00022475"/>
    </source>
</evidence>
<proteinExistence type="inferred from homology"/>
<reference evidence="21" key="1">
    <citation type="submission" date="2018-02" db="EMBL/GenBank/DDBJ databases">
        <authorList>
            <person name="Hausmann B."/>
        </authorList>
    </citation>
    <scope>NUCLEOTIDE SEQUENCE [LARGE SCALE GENOMIC DNA]</scope>
    <source>
        <strain evidence="21">Peat soil MAG SbA1</strain>
    </source>
</reference>
<evidence type="ECO:0000256" key="11">
    <source>
        <dbReference type="ARBA" id="ARBA00022692"/>
    </source>
</evidence>
<protein>
    <recommendedName>
        <fullName evidence="7 18">Phosphatidate cytidylyltransferase</fullName>
        <ecNumber evidence="6 18">2.7.7.41</ecNumber>
    </recommendedName>
</protein>
<gene>
    <name evidence="20" type="ORF">SBA1_480002</name>
</gene>
<evidence type="ECO:0000256" key="16">
    <source>
        <dbReference type="ARBA" id="ARBA00023209"/>
    </source>
</evidence>
<feature type="transmembrane region" description="Helical" evidence="19">
    <location>
        <begin position="113"/>
        <end position="135"/>
    </location>
</feature>
<keyword evidence="9" id="KW-0444">Lipid biosynthesis</keyword>
<evidence type="ECO:0000256" key="2">
    <source>
        <dbReference type="ARBA" id="ARBA00004651"/>
    </source>
</evidence>
<keyword evidence="16" id="KW-0594">Phospholipid biosynthesis</keyword>
<keyword evidence="12 18" id="KW-0548">Nucleotidyltransferase</keyword>
<evidence type="ECO:0000256" key="9">
    <source>
        <dbReference type="ARBA" id="ARBA00022516"/>
    </source>
</evidence>
<keyword evidence="17" id="KW-1208">Phospholipid metabolism</keyword>
<sequence length="298" mass="32136">MLKRIATAVVLIPIVLALILRAPVPVLAVVAAIVALLAIHEFLKLTESYGVQPIGWPTYLFSVLFLLMLAFSAGGETPLLSTGQFLVTLGFAAAIAPFIFLTRAMRAEDLRNGYPAAAASVFAFTYIALPMGMLIQLRQQWAGAFYLLYLLLVVWAGDIFAYFVGKSIGRHLMAPRISPKKTWEGAAASLIASVGVGCLLFHYALPVSSALLRWGLIARRDGRFGLEQPAMGPVILLTVILNIAAQLGDLVESLIKRGAGVKDSGAILPGHGGMLDRIDALLFAAPVLWYYAAWRVMQ</sequence>
<evidence type="ECO:0000256" key="7">
    <source>
        <dbReference type="ARBA" id="ARBA00019373"/>
    </source>
</evidence>
<evidence type="ECO:0000313" key="20">
    <source>
        <dbReference type="EMBL" id="SPF43132.1"/>
    </source>
</evidence>
<keyword evidence="8" id="KW-1003">Cell membrane</keyword>
<keyword evidence="14" id="KW-0443">Lipid metabolism</keyword>
<feature type="transmembrane region" description="Helical" evidence="19">
    <location>
        <begin position="55"/>
        <end position="73"/>
    </location>
</feature>
<dbReference type="GO" id="GO:0016024">
    <property type="term" value="P:CDP-diacylglycerol biosynthetic process"/>
    <property type="evidence" value="ECO:0007669"/>
    <property type="project" value="UniProtKB-UniPathway"/>
</dbReference>
<feature type="transmembrane region" description="Helical" evidence="19">
    <location>
        <begin position="79"/>
        <end position="101"/>
    </location>
</feature>
<evidence type="ECO:0000256" key="14">
    <source>
        <dbReference type="ARBA" id="ARBA00023098"/>
    </source>
</evidence>
<dbReference type="EC" id="2.7.7.41" evidence="6 18"/>
<evidence type="ECO:0000256" key="19">
    <source>
        <dbReference type="SAM" id="Phobius"/>
    </source>
</evidence>
<evidence type="ECO:0000256" key="12">
    <source>
        <dbReference type="ARBA" id="ARBA00022695"/>
    </source>
</evidence>
<dbReference type="Pfam" id="PF01148">
    <property type="entry name" value="CTP_transf_1"/>
    <property type="match status" value="1"/>
</dbReference>
<comment type="similarity">
    <text evidence="5 18">Belongs to the CDS family.</text>
</comment>
<comment type="catalytic activity">
    <reaction evidence="1 18">
        <text>a 1,2-diacyl-sn-glycero-3-phosphate + CTP + H(+) = a CDP-1,2-diacyl-sn-glycerol + diphosphate</text>
        <dbReference type="Rhea" id="RHEA:16229"/>
        <dbReference type="ChEBI" id="CHEBI:15378"/>
        <dbReference type="ChEBI" id="CHEBI:33019"/>
        <dbReference type="ChEBI" id="CHEBI:37563"/>
        <dbReference type="ChEBI" id="CHEBI:58332"/>
        <dbReference type="ChEBI" id="CHEBI:58608"/>
        <dbReference type="EC" id="2.7.7.41"/>
    </reaction>
</comment>
<comment type="pathway">
    <text evidence="4">Lipid metabolism.</text>
</comment>